<dbReference type="AlphaFoldDB" id="F8N5T8"/>
<dbReference type="Proteomes" id="UP000002772">
    <property type="component" value="Unassembled WGS sequence"/>
</dbReference>
<dbReference type="STRING" id="688246.Premu_0624"/>
<organism evidence="2 3">
    <name type="scientific">Hallella multisaccharivorax DSM 17128</name>
    <dbReference type="NCBI Taxonomy" id="688246"/>
    <lineage>
        <taxon>Bacteria</taxon>
        <taxon>Pseudomonadati</taxon>
        <taxon>Bacteroidota</taxon>
        <taxon>Bacteroidia</taxon>
        <taxon>Bacteroidales</taxon>
        <taxon>Prevotellaceae</taxon>
        <taxon>Hallella</taxon>
    </lineage>
</organism>
<accession>F8N5T8</accession>
<keyword evidence="3" id="KW-1185">Reference proteome</keyword>
<evidence type="ECO:0000313" key="2">
    <source>
        <dbReference type="EMBL" id="EGN56100.1"/>
    </source>
</evidence>
<name>F8N5T8_9BACT</name>
<sequence length="61" mass="6913">MKKFFIFTLCVVGIMSSCSDANDSFHNDAGESITLTQQEYESIAHDSLQEIRMLPLLPIYI</sequence>
<reference evidence="3" key="1">
    <citation type="journal article" date="2011" name="Stand. Genomic Sci.">
        <title>Non-contiguous finished genome sequence of the opportunistic oral pathogen Prevotella multisaccharivorax type strain (PPPA20).</title>
        <authorList>
            <person name="Pati A."/>
            <person name="Gronow S."/>
            <person name="Lu M."/>
            <person name="Lapidus A."/>
            <person name="Nolan M."/>
            <person name="Lucas S."/>
            <person name="Hammon N."/>
            <person name="Deshpande S."/>
            <person name="Cheng J.F."/>
            <person name="Tapia R."/>
            <person name="Han C."/>
            <person name="Goodwin L."/>
            <person name="Pitluck S."/>
            <person name="Liolios K."/>
            <person name="Pagani I."/>
            <person name="Mavromatis K."/>
            <person name="Mikhailova N."/>
            <person name="Huntemann M."/>
            <person name="Chen A."/>
            <person name="Palaniappan K."/>
            <person name="Land M."/>
            <person name="Hauser L."/>
            <person name="Detter J.C."/>
            <person name="Brambilla E.M."/>
            <person name="Rohde M."/>
            <person name="Goker M."/>
            <person name="Woyke T."/>
            <person name="Bristow J."/>
            <person name="Eisen J.A."/>
            <person name="Markowitz V."/>
            <person name="Hugenholtz P."/>
            <person name="Kyrpides N.C."/>
            <person name="Klenk H.P."/>
            <person name="Ivanova N."/>
        </authorList>
    </citation>
    <scope>NUCLEOTIDE SEQUENCE [LARGE SCALE GENOMIC DNA]</scope>
    <source>
        <strain evidence="3">DSM 17128</strain>
    </source>
</reference>
<protein>
    <recommendedName>
        <fullName evidence="4">Lipoprotein</fullName>
    </recommendedName>
</protein>
<feature type="chain" id="PRO_5003381037" description="Lipoprotein" evidence="1">
    <location>
        <begin position="22"/>
        <end position="61"/>
    </location>
</feature>
<dbReference type="HOGENOM" id="CLU_2918853_0_0_10"/>
<proteinExistence type="predicted"/>
<dbReference type="EMBL" id="GL945017">
    <property type="protein sequence ID" value="EGN56100.1"/>
    <property type="molecule type" value="Genomic_DNA"/>
</dbReference>
<gene>
    <name evidence="2" type="ORF">Premu_0624</name>
</gene>
<evidence type="ECO:0000313" key="3">
    <source>
        <dbReference type="Proteomes" id="UP000002772"/>
    </source>
</evidence>
<keyword evidence="1" id="KW-0732">Signal</keyword>
<dbReference type="PROSITE" id="PS51257">
    <property type="entry name" value="PROKAR_LIPOPROTEIN"/>
    <property type="match status" value="1"/>
</dbReference>
<evidence type="ECO:0008006" key="4">
    <source>
        <dbReference type="Google" id="ProtNLM"/>
    </source>
</evidence>
<feature type="signal peptide" evidence="1">
    <location>
        <begin position="1"/>
        <end position="21"/>
    </location>
</feature>
<evidence type="ECO:0000256" key="1">
    <source>
        <dbReference type="SAM" id="SignalP"/>
    </source>
</evidence>